<dbReference type="Gene3D" id="3.30.10.10">
    <property type="entry name" value="Trypsin Inhibitor V, subunit A"/>
    <property type="match status" value="1"/>
</dbReference>
<evidence type="ECO:0008006" key="4">
    <source>
        <dbReference type="Google" id="ProtNLM"/>
    </source>
</evidence>
<organism evidence="2 3">
    <name type="scientific">Rubellimicrobium aerolatum</name>
    <dbReference type="NCBI Taxonomy" id="490979"/>
    <lineage>
        <taxon>Bacteria</taxon>
        <taxon>Pseudomonadati</taxon>
        <taxon>Pseudomonadota</taxon>
        <taxon>Alphaproteobacteria</taxon>
        <taxon>Rhodobacterales</taxon>
        <taxon>Roseobacteraceae</taxon>
        <taxon>Rubellimicrobium</taxon>
    </lineage>
</organism>
<sequence length="116" mass="11887">MTHARLLAPALALMFLSACDAGPGSEVAPSPDGTISAGEALGEMPLPVLPPMAADTCGGGALAGYIGMEAGSVDPARFEAPVRVIRAGSGPLRNRDPRRINFEVGSMNEIIRVRCG</sequence>
<dbReference type="PROSITE" id="PS51257">
    <property type="entry name" value="PROKAR_LIPOPROTEIN"/>
    <property type="match status" value="1"/>
</dbReference>
<evidence type="ECO:0000313" key="2">
    <source>
        <dbReference type="EMBL" id="MFC5567806.1"/>
    </source>
</evidence>
<feature type="signal peptide" evidence="1">
    <location>
        <begin position="1"/>
        <end position="21"/>
    </location>
</feature>
<name>A0ABW0SGK2_9RHOB</name>
<reference evidence="3" key="1">
    <citation type="journal article" date="2019" name="Int. J. Syst. Evol. Microbiol.">
        <title>The Global Catalogue of Microorganisms (GCM) 10K type strain sequencing project: providing services to taxonomists for standard genome sequencing and annotation.</title>
        <authorList>
            <consortium name="The Broad Institute Genomics Platform"/>
            <consortium name="The Broad Institute Genome Sequencing Center for Infectious Disease"/>
            <person name="Wu L."/>
            <person name="Ma J."/>
        </authorList>
    </citation>
    <scope>NUCLEOTIDE SEQUENCE [LARGE SCALE GENOMIC DNA]</scope>
    <source>
        <strain evidence="3">KACC 11588</strain>
    </source>
</reference>
<feature type="chain" id="PRO_5045692637" description="Peptidase inhibitor I78" evidence="1">
    <location>
        <begin position="22"/>
        <end position="116"/>
    </location>
</feature>
<evidence type="ECO:0000256" key="1">
    <source>
        <dbReference type="SAM" id="SignalP"/>
    </source>
</evidence>
<keyword evidence="1" id="KW-0732">Signal</keyword>
<proteinExistence type="predicted"/>
<evidence type="ECO:0000313" key="3">
    <source>
        <dbReference type="Proteomes" id="UP001596056"/>
    </source>
</evidence>
<gene>
    <name evidence="2" type="ORF">ACFPOC_15440</name>
</gene>
<protein>
    <recommendedName>
        <fullName evidence="4">Peptidase inhibitor I78</fullName>
    </recommendedName>
</protein>
<dbReference type="EMBL" id="JBHSNA010000020">
    <property type="protein sequence ID" value="MFC5567806.1"/>
    <property type="molecule type" value="Genomic_DNA"/>
</dbReference>
<dbReference type="RefSeq" id="WP_209840794.1">
    <property type="nucleotide sequence ID" value="NZ_JAGGJP010000009.1"/>
</dbReference>
<accession>A0ABW0SGK2</accession>
<keyword evidence="3" id="KW-1185">Reference proteome</keyword>
<comment type="caution">
    <text evidence="2">The sequence shown here is derived from an EMBL/GenBank/DDBJ whole genome shotgun (WGS) entry which is preliminary data.</text>
</comment>
<dbReference type="Proteomes" id="UP001596056">
    <property type="component" value="Unassembled WGS sequence"/>
</dbReference>